<dbReference type="Pfam" id="PF12697">
    <property type="entry name" value="Abhydrolase_6"/>
    <property type="match status" value="1"/>
</dbReference>
<accession>A0A1D8KAA4</accession>
<dbReference type="EMBL" id="CP017448">
    <property type="protein sequence ID" value="AOV17866.1"/>
    <property type="molecule type" value="Genomic_DNA"/>
</dbReference>
<keyword evidence="2" id="KW-0808">Transferase</keyword>
<feature type="domain" description="AB hydrolase-1" evidence="1">
    <location>
        <begin position="5"/>
        <end position="169"/>
    </location>
</feature>
<dbReference type="PANTHER" id="PTHR37946">
    <property type="entry name" value="SLL1969 PROTEIN"/>
    <property type="match status" value="1"/>
</dbReference>
<organism evidence="2 3">
    <name type="scientific">Acidihalobacter aeolianus</name>
    <dbReference type="NCBI Taxonomy" id="2792603"/>
    <lineage>
        <taxon>Bacteria</taxon>
        <taxon>Pseudomonadati</taxon>
        <taxon>Pseudomonadota</taxon>
        <taxon>Gammaproteobacteria</taxon>
        <taxon>Chromatiales</taxon>
        <taxon>Ectothiorhodospiraceae</taxon>
        <taxon>Acidihalobacter</taxon>
    </lineage>
</organism>
<gene>
    <name evidence="2" type="ORF">BJI67_13090</name>
</gene>
<protein>
    <submittedName>
        <fullName evidence="2">Acetyltransferase/hydrolase</fullName>
    </submittedName>
</protein>
<sequence length="212" mass="23021">MREAVITLHGLWMTGFEMTLLRRRLGGCGYTVHPFAYPSLRRGPRTNAMALRRFVDSVDADVVHFVAHSLGGIVVLHLFDQAPLQRPGRAVFLGTPLAGSRAARRVGEWPLMGRLLLGASLAGGLRGDVPAWHAGRELGMIAGTGNTYGVGRFFGGPLPRPHDGTVALDETQAHYVNRRLEVPCSHFGLLFRADVADAVCHFLRDGDFAPSS</sequence>
<dbReference type="InterPro" id="IPR029058">
    <property type="entry name" value="AB_hydrolase_fold"/>
</dbReference>
<proteinExistence type="predicted"/>
<keyword evidence="2" id="KW-0378">Hydrolase</keyword>
<dbReference type="Gene3D" id="3.40.50.1820">
    <property type="entry name" value="alpha/beta hydrolase"/>
    <property type="match status" value="1"/>
</dbReference>
<reference evidence="2 3" key="1">
    <citation type="submission" date="2016-09" db="EMBL/GenBank/DDBJ databases">
        <title>Acidihalobacter prosperus V6 (DSM14174).</title>
        <authorList>
            <person name="Khaleque H.N."/>
            <person name="Ramsay J.P."/>
            <person name="Murphy R.J.T."/>
            <person name="Kaksonen A.H."/>
            <person name="Boxall N.J."/>
            <person name="Watkin E.L.J."/>
        </authorList>
    </citation>
    <scope>NUCLEOTIDE SEQUENCE [LARGE SCALE GENOMIC DNA]</scope>
    <source>
        <strain evidence="2 3">V6</strain>
    </source>
</reference>
<dbReference type="KEGG" id="aaeo:BJI67_13090"/>
<dbReference type="Proteomes" id="UP000095342">
    <property type="component" value="Chromosome"/>
</dbReference>
<dbReference type="SUPFAM" id="SSF53474">
    <property type="entry name" value="alpha/beta-Hydrolases"/>
    <property type="match status" value="1"/>
</dbReference>
<dbReference type="GO" id="GO:0016787">
    <property type="term" value="F:hydrolase activity"/>
    <property type="evidence" value="ECO:0007669"/>
    <property type="project" value="UniProtKB-KW"/>
</dbReference>
<name>A0A1D8KAA4_9GAMM</name>
<evidence type="ECO:0000259" key="1">
    <source>
        <dbReference type="Pfam" id="PF12697"/>
    </source>
</evidence>
<dbReference type="AlphaFoldDB" id="A0A1D8KAA4"/>
<evidence type="ECO:0000313" key="2">
    <source>
        <dbReference type="EMBL" id="AOV17866.1"/>
    </source>
</evidence>
<dbReference type="InterPro" id="IPR000073">
    <property type="entry name" value="AB_hydrolase_1"/>
</dbReference>
<keyword evidence="3" id="KW-1185">Reference proteome</keyword>
<evidence type="ECO:0000313" key="3">
    <source>
        <dbReference type="Proteomes" id="UP000095342"/>
    </source>
</evidence>
<dbReference type="GO" id="GO:0016740">
    <property type="term" value="F:transferase activity"/>
    <property type="evidence" value="ECO:0007669"/>
    <property type="project" value="UniProtKB-KW"/>
</dbReference>
<dbReference type="PANTHER" id="PTHR37946:SF1">
    <property type="entry name" value="SLL1969 PROTEIN"/>
    <property type="match status" value="1"/>
</dbReference>